<gene>
    <name evidence="1" type="ORF">IWA51_06850</name>
</gene>
<accession>A0A7T3RBG1</accession>
<evidence type="ECO:0000313" key="2">
    <source>
        <dbReference type="Proteomes" id="UP000595224"/>
    </source>
</evidence>
<keyword evidence="2" id="KW-1185">Reference proteome</keyword>
<dbReference type="KEGG" id="tper:IWA51_06850"/>
<dbReference type="Proteomes" id="UP000595224">
    <property type="component" value="Chromosome"/>
</dbReference>
<dbReference type="RefSeq" id="WP_198441881.1">
    <property type="nucleotide sequence ID" value="NZ_CBCSHE010000003.1"/>
</dbReference>
<sequence>MAEMTLYHGSLDLIKKPVFGYGKTNNDYGLGFYCTQNLELAKEWAAQDPEKDGWANEYSIEIDGLTSLNLNGSEYTILNWLSVLAKYRDFRVSTPLARHGKDYLIENFYVPVENYDMIVGYRADDSYFSFARAFVNNEISIAQLAKAMKLGKLGEQYVLKSQKAFEKLHFKKTHKSPADEYFSKRKDRNENANLVFRKEAENVDLDGIFMRDILREKIKNDDERLR</sequence>
<organism evidence="1 2">
    <name type="scientific">Treponema peruense</name>
    <dbReference type="NCBI Taxonomy" id="2787628"/>
    <lineage>
        <taxon>Bacteria</taxon>
        <taxon>Pseudomonadati</taxon>
        <taxon>Spirochaetota</taxon>
        <taxon>Spirochaetia</taxon>
        <taxon>Spirochaetales</taxon>
        <taxon>Treponemataceae</taxon>
        <taxon>Treponema</taxon>
    </lineage>
</organism>
<reference evidence="1 2" key="1">
    <citation type="submission" date="2020-11" db="EMBL/GenBank/DDBJ databases">
        <title>Treponema Peruensis nv. sp., first commensal Treponema isolated from human feces.</title>
        <authorList>
            <person name="Belkhou C."/>
            <person name="Raes J."/>
        </authorList>
    </citation>
    <scope>NUCLEOTIDE SEQUENCE [LARGE SCALE GENOMIC DNA]</scope>
    <source>
        <strain evidence="1 2">RCC2812</strain>
    </source>
</reference>
<dbReference type="InterPro" id="IPR025051">
    <property type="entry name" value="DUF3990"/>
</dbReference>
<dbReference type="AlphaFoldDB" id="A0A7T3RBG1"/>
<name>A0A7T3RBG1_9SPIR</name>
<protein>
    <submittedName>
        <fullName evidence="1">DUF3990 domain-containing protein</fullName>
    </submittedName>
</protein>
<evidence type="ECO:0000313" key="1">
    <source>
        <dbReference type="EMBL" id="QQA00002.1"/>
    </source>
</evidence>
<dbReference type="EMBL" id="CP064936">
    <property type="protein sequence ID" value="QQA00002.1"/>
    <property type="molecule type" value="Genomic_DNA"/>
</dbReference>
<proteinExistence type="predicted"/>
<dbReference type="Pfam" id="PF13151">
    <property type="entry name" value="DUF3990"/>
    <property type="match status" value="1"/>
</dbReference>